<dbReference type="InterPro" id="IPR050886">
    <property type="entry name" value="RNA-binding_reg"/>
</dbReference>
<keyword evidence="1 2" id="KW-0694">RNA-binding</keyword>
<sequence>MTIDDESSVYVGGLPYDATESSIRRVFSLYGAVVAVKVFLFPLTFTYARISLFTYFLMHLGFSERLELDNVLGSQIVNDHTTRGKCYGFVTFTNPRSAYDAINDMNGRTIDGRVVRVNEVTTRGGRSNFSRDRPRRSEWDRGRDRERDHDRDRERYRDRYSDRSGEHDRSRDYDSGRERGYEHHEHDKAGEYSLDRDHGRDVDDHMQGESRDHIQDWDRDHELNLDQDREPAITNGYSRSVDEDKEQQPRRRNGSTSNDHGRGRLSSDSSDDYNQMKKELERSIQSREELKTEISLMEGRLEERQHIVLDLQKKSKNLEDALIAAKKVSSRRKMHLTKLHKCFLQVKECREKLKSYEQELQTLVESAMLECEDDGGVKGGSLANGIA</sequence>
<keyword evidence="5" id="KW-0812">Transmembrane</keyword>
<feature type="compositionally biased region" description="Basic and acidic residues" evidence="4">
    <location>
        <begin position="240"/>
        <end position="249"/>
    </location>
</feature>
<feature type="compositionally biased region" description="Basic and acidic residues" evidence="4">
    <location>
        <begin position="274"/>
        <end position="285"/>
    </location>
</feature>
<dbReference type="InterPro" id="IPR012677">
    <property type="entry name" value="Nucleotide-bd_a/b_plait_sf"/>
</dbReference>
<dbReference type="Gene3D" id="3.30.70.330">
    <property type="match status" value="1"/>
</dbReference>
<gene>
    <name evidence="7" type="ORF">Gogos_007376</name>
</gene>
<dbReference type="Proteomes" id="UP000593579">
    <property type="component" value="Unassembled WGS sequence"/>
</dbReference>
<evidence type="ECO:0000256" key="4">
    <source>
        <dbReference type="SAM" id="MobiDB-lite"/>
    </source>
</evidence>
<dbReference type="GO" id="GO:0005739">
    <property type="term" value="C:mitochondrion"/>
    <property type="evidence" value="ECO:0007669"/>
    <property type="project" value="TreeGrafter"/>
</dbReference>
<dbReference type="GO" id="GO:0003723">
    <property type="term" value="F:RNA binding"/>
    <property type="evidence" value="ECO:0007669"/>
    <property type="project" value="UniProtKB-UniRule"/>
</dbReference>
<dbReference type="GO" id="GO:0005634">
    <property type="term" value="C:nucleus"/>
    <property type="evidence" value="ECO:0007669"/>
    <property type="project" value="TreeGrafter"/>
</dbReference>
<reference evidence="7 8" key="1">
    <citation type="journal article" date="2019" name="Genome Biol. Evol.">
        <title>Insights into the evolution of the New World diploid cottons (Gossypium, subgenus Houzingenia) based on genome sequencing.</title>
        <authorList>
            <person name="Grover C.E."/>
            <person name="Arick M.A. 2nd"/>
            <person name="Thrash A."/>
            <person name="Conover J.L."/>
            <person name="Sanders W.S."/>
            <person name="Peterson D.G."/>
            <person name="Frelichowski J.E."/>
            <person name="Scheffler J.A."/>
            <person name="Scheffler B.E."/>
            <person name="Wendel J.F."/>
        </authorList>
    </citation>
    <scope>NUCLEOTIDE SEQUENCE [LARGE SCALE GENOMIC DNA]</scope>
    <source>
        <strain evidence="7">5</strain>
        <tissue evidence="7">Leaf</tissue>
    </source>
</reference>
<comment type="caution">
    <text evidence="7">The sequence shown here is derived from an EMBL/GenBank/DDBJ whole genome shotgun (WGS) entry which is preliminary data.</text>
</comment>
<dbReference type="InterPro" id="IPR000504">
    <property type="entry name" value="RRM_dom"/>
</dbReference>
<feature type="compositionally biased region" description="Basic and acidic residues" evidence="4">
    <location>
        <begin position="129"/>
        <end position="231"/>
    </location>
</feature>
<keyword evidence="5" id="KW-1133">Transmembrane helix</keyword>
<dbReference type="OrthoDB" id="272703at2759"/>
<dbReference type="PANTHER" id="PTHR48024">
    <property type="entry name" value="GEO13361P1-RELATED"/>
    <property type="match status" value="1"/>
</dbReference>
<dbReference type="EMBL" id="JABEZY010000009">
    <property type="protein sequence ID" value="MBA0744765.1"/>
    <property type="molecule type" value="Genomic_DNA"/>
</dbReference>
<feature type="region of interest" description="Disordered" evidence="4">
    <location>
        <begin position="121"/>
        <end position="285"/>
    </location>
</feature>
<evidence type="ECO:0000256" key="5">
    <source>
        <dbReference type="SAM" id="Phobius"/>
    </source>
</evidence>
<evidence type="ECO:0000313" key="7">
    <source>
        <dbReference type="EMBL" id="MBA0744765.1"/>
    </source>
</evidence>
<proteinExistence type="predicted"/>
<evidence type="ECO:0000259" key="6">
    <source>
        <dbReference type="PROSITE" id="PS50102"/>
    </source>
</evidence>
<organism evidence="7 8">
    <name type="scientific">Gossypium gossypioides</name>
    <name type="common">Mexican cotton</name>
    <name type="synonym">Selera gossypioides</name>
    <dbReference type="NCBI Taxonomy" id="34282"/>
    <lineage>
        <taxon>Eukaryota</taxon>
        <taxon>Viridiplantae</taxon>
        <taxon>Streptophyta</taxon>
        <taxon>Embryophyta</taxon>
        <taxon>Tracheophyta</taxon>
        <taxon>Spermatophyta</taxon>
        <taxon>Magnoliopsida</taxon>
        <taxon>eudicotyledons</taxon>
        <taxon>Gunneridae</taxon>
        <taxon>Pentapetalae</taxon>
        <taxon>rosids</taxon>
        <taxon>malvids</taxon>
        <taxon>Malvales</taxon>
        <taxon>Malvaceae</taxon>
        <taxon>Malvoideae</taxon>
        <taxon>Gossypium</taxon>
    </lineage>
</organism>
<dbReference type="Pfam" id="PF00076">
    <property type="entry name" value="RRM_1"/>
    <property type="match status" value="2"/>
</dbReference>
<accession>A0A7J9C982</accession>
<keyword evidence="3" id="KW-0175">Coiled coil</keyword>
<feature type="coiled-coil region" evidence="3">
    <location>
        <begin position="339"/>
        <end position="366"/>
    </location>
</feature>
<dbReference type="InterPro" id="IPR035979">
    <property type="entry name" value="RBD_domain_sf"/>
</dbReference>
<dbReference type="PANTHER" id="PTHR48024:SF56">
    <property type="entry name" value="HETEROGENEOUS NUCLEAR RIBONUCLEOPROTEIN A0"/>
    <property type="match status" value="1"/>
</dbReference>
<feature type="transmembrane region" description="Helical" evidence="5">
    <location>
        <begin position="27"/>
        <end position="48"/>
    </location>
</feature>
<keyword evidence="5" id="KW-0472">Membrane</keyword>
<evidence type="ECO:0000256" key="1">
    <source>
        <dbReference type="ARBA" id="ARBA00022884"/>
    </source>
</evidence>
<dbReference type="SMART" id="SM00360">
    <property type="entry name" value="RRM"/>
    <property type="match status" value="1"/>
</dbReference>
<dbReference type="SUPFAM" id="SSF54928">
    <property type="entry name" value="RNA-binding domain, RBD"/>
    <property type="match status" value="1"/>
</dbReference>
<evidence type="ECO:0000256" key="3">
    <source>
        <dbReference type="SAM" id="Coils"/>
    </source>
</evidence>
<evidence type="ECO:0000313" key="8">
    <source>
        <dbReference type="Proteomes" id="UP000593579"/>
    </source>
</evidence>
<feature type="domain" description="RRM" evidence="6">
    <location>
        <begin position="7"/>
        <end position="122"/>
    </location>
</feature>
<name>A0A7J9C982_GOSGO</name>
<protein>
    <recommendedName>
        <fullName evidence="6">RRM domain-containing protein</fullName>
    </recommendedName>
</protein>
<dbReference type="AlphaFoldDB" id="A0A7J9C982"/>
<dbReference type="PROSITE" id="PS50102">
    <property type="entry name" value="RRM"/>
    <property type="match status" value="1"/>
</dbReference>
<keyword evidence="8" id="KW-1185">Reference proteome</keyword>
<dbReference type="CDD" id="cd00590">
    <property type="entry name" value="RRM_SF"/>
    <property type="match status" value="1"/>
</dbReference>
<evidence type="ECO:0000256" key="2">
    <source>
        <dbReference type="PROSITE-ProRule" id="PRU00176"/>
    </source>
</evidence>